<evidence type="ECO:0000313" key="2">
    <source>
        <dbReference type="Proteomes" id="UP001060085"/>
    </source>
</evidence>
<dbReference type="Proteomes" id="UP001060085">
    <property type="component" value="Linkage Group LG03"/>
</dbReference>
<protein>
    <submittedName>
        <fullName evidence="1">Uncharacterized protein</fullName>
    </submittedName>
</protein>
<organism evidence="1 2">
    <name type="scientific">Catharanthus roseus</name>
    <name type="common">Madagascar periwinkle</name>
    <name type="synonym">Vinca rosea</name>
    <dbReference type="NCBI Taxonomy" id="4058"/>
    <lineage>
        <taxon>Eukaryota</taxon>
        <taxon>Viridiplantae</taxon>
        <taxon>Streptophyta</taxon>
        <taxon>Embryophyta</taxon>
        <taxon>Tracheophyta</taxon>
        <taxon>Spermatophyta</taxon>
        <taxon>Magnoliopsida</taxon>
        <taxon>eudicotyledons</taxon>
        <taxon>Gunneridae</taxon>
        <taxon>Pentapetalae</taxon>
        <taxon>asterids</taxon>
        <taxon>lamiids</taxon>
        <taxon>Gentianales</taxon>
        <taxon>Apocynaceae</taxon>
        <taxon>Rauvolfioideae</taxon>
        <taxon>Vinceae</taxon>
        <taxon>Catharanthinae</taxon>
        <taxon>Catharanthus</taxon>
    </lineage>
</organism>
<dbReference type="EMBL" id="CM044703">
    <property type="protein sequence ID" value="KAI5674219.1"/>
    <property type="molecule type" value="Genomic_DNA"/>
</dbReference>
<gene>
    <name evidence="1" type="ORF">M9H77_14583</name>
</gene>
<sequence>MLGRCTLDLDPVDRGRSTVGGLGPRRYYDDTIIRGSVGSRPSSSYSLREIDPEQPSVAVIYIPDSDSKTIDGPDSIEMVIKEDPKPTSGIPASPTSLYEDSTSALPVSSPLAETTGSCSFVPCHSLEQGHQVVESRIATLQVELARTKTARVDRLAGEVAQMRRTLEYCLHLIDTEEHKTYQFVKRLRVELQCTLAPLPLMSLAATIETATRTEIADQMAKQQAVAMGAPSQSHKRSGQGRWRPKYSKKP</sequence>
<accession>A0ACC0BNM0</accession>
<keyword evidence="2" id="KW-1185">Reference proteome</keyword>
<evidence type="ECO:0000313" key="1">
    <source>
        <dbReference type="EMBL" id="KAI5674219.1"/>
    </source>
</evidence>
<name>A0ACC0BNM0_CATRO</name>
<proteinExistence type="predicted"/>
<comment type="caution">
    <text evidence="1">The sequence shown here is derived from an EMBL/GenBank/DDBJ whole genome shotgun (WGS) entry which is preliminary data.</text>
</comment>
<reference evidence="2" key="1">
    <citation type="journal article" date="2023" name="Nat. Plants">
        <title>Single-cell RNA sequencing provides a high-resolution roadmap for understanding the multicellular compartmentation of specialized metabolism.</title>
        <authorList>
            <person name="Sun S."/>
            <person name="Shen X."/>
            <person name="Li Y."/>
            <person name="Li Y."/>
            <person name="Wang S."/>
            <person name="Li R."/>
            <person name="Zhang H."/>
            <person name="Shen G."/>
            <person name="Guo B."/>
            <person name="Wei J."/>
            <person name="Xu J."/>
            <person name="St-Pierre B."/>
            <person name="Chen S."/>
            <person name="Sun C."/>
        </authorList>
    </citation>
    <scope>NUCLEOTIDE SEQUENCE [LARGE SCALE GENOMIC DNA]</scope>
</reference>